<dbReference type="InterPro" id="IPR036736">
    <property type="entry name" value="ACP-like_sf"/>
</dbReference>
<name>A0A0D2PG92_HYPSF</name>
<dbReference type="AlphaFoldDB" id="A0A0D2PG92"/>
<dbReference type="STRING" id="945553.A0A0D2PG92"/>
<dbReference type="InterPro" id="IPR009081">
    <property type="entry name" value="PP-bd_ACP"/>
</dbReference>
<dbReference type="Pfam" id="PF07993">
    <property type="entry name" value="NAD_binding_4"/>
    <property type="match status" value="1"/>
</dbReference>
<protein>
    <recommendedName>
        <fullName evidence="3">Polyketide synthase-like phosphopantetheine-binding domain-containing protein</fullName>
    </recommendedName>
</protein>
<proteinExistence type="predicted"/>
<dbReference type="Pfam" id="PF00550">
    <property type="entry name" value="PP-binding"/>
    <property type="match status" value="1"/>
</dbReference>
<evidence type="ECO:0000256" key="2">
    <source>
        <dbReference type="ARBA" id="ARBA00022553"/>
    </source>
</evidence>
<reference evidence="5" key="1">
    <citation type="submission" date="2014-04" db="EMBL/GenBank/DDBJ databases">
        <title>Evolutionary Origins and Diversification of the Mycorrhizal Mutualists.</title>
        <authorList>
            <consortium name="DOE Joint Genome Institute"/>
            <consortium name="Mycorrhizal Genomics Consortium"/>
            <person name="Kohler A."/>
            <person name="Kuo A."/>
            <person name="Nagy L.G."/>
            <person name="Floudas D."/>
            <person name="Copeland A."/>
            <person name="Barry K.W."/>
            <person name="Cichocki N."/>
            <person name="Veneault-Fourrey C."/>
            <person name="LaButti K."/>
            <person name="Lindquist E.A."/>
            <person name="Lipzen A."/>
            <person name="Lundell T."/>
            <person name="Morin E."/>
            <person name="Murat C."/>
            <person name="Riley R."/>
            <person name="Ohm R."/>
            <person name="Sun H."/>
            <person name="Tunlid A."/>
            <person name="Henrissat B."/>
            <person name="Grigoriev I.V."/>
            <person name="Hibbett D.S."/>
            <person name="Martin F."/>
        </authorList>
    </citation>
    <scope>NUCLEOTIDE SEQUENCE [LARGE SCALE GENOMIC DNA]</scope>
    <source>
        <strain evidence="5">FD-334 SS-4</strain>
    </source>
</reference>
<dbReference type="PANTHER" id="PTHR43439:SF2">
    <property type="entry name" value="ENZYME, PUTATIVE (JCVI)-RELATED"/>
    <property type="match status" value="1"/>
</dbReference>
<dbReference type="InterPro" id="IPR000873">
    <property type="entry name" value="AMP-dep_synth/lig_dom"/>
</dbReference>
<dbReference type="OMA" id="ECQLLTT"/>
<dbReference type="Pfam" id="PF00501">
    <property type="entry name" value="AMP-binding"/>
    <property type="match status" value="1"/>
</dbReference>
<dbReference type="Pfam" id="PF23562">
    <property type="entry name" value="AMP-binding_C_3"/>
    <property type="match status" value="1"/>
</dbReference>
<organism evidence="4 5">
    <name type="scientific">Hypholoma sublateritium (strain FD-334 SS-4)</name>
    <dbReference type="NCBI Taxonomy" id="945553"/>
    <lineage>
        <taxon>Eukaryota</taxon>
        <taxon>Fungi</taxon>
        <taxon>Dikarya</taxon>
        <taxon>Basidiomycota</taxon>
        <taxon>Agaricomycotina</taxon>
        <taxon>Agaricomycetes</taxon>
        <taxon>Agaricomycetidae</taxon>
        <taxon>Agaricales</taxon>
        <taxon>Agaricineae</taxon>
        <taxon>Strophariaceae</taxon>
        <taxon>Hypholoma</taxon>
    </lineage>
</organism>
<dbReference type="InterPro" id="IPR042099">
    <property type="entry name" value="ANL_N_sf"/>
</dbReference>
<gene>
    <name evidence="4" type="ORF">HYPSUDRAFT_212216</name>
</gene>
<dbReference type="EMBL" id="KN817523">
    <property type="protein sequence ID" value="KJA27591.1"/>
    <property type="molecule type" value="Genomic_DNA"/>
</dbReference>
<dbReference type="Gene3D" id="1.10.1200.10">
    <property type="entry name" value="ACP-like"/>
    <property type="match status" value="1"/>
</dbReference>
<keyword evidence="5" id="KW-1185">Reference proteome</keyword>
<accession>A0A0D2PG92</accession>
<dbReference type="SUPFAM" id="SSF51735">
    <property type="entry name" value="NAD(P)-binding Rossmann-fold domains"/>
    <property type="match status" value="1"/>
</dbReference>
<keyword evidence="1" id="KW-0596">Phosphopantetheine</keyword>
<dbReference type="PROSITE" id="PS00455">
    <property type="entry name" value="AMP_BINDING"/>
    <property type="match status" value="1"/>
</dbReference>
<sequence>MYLQETLTYPPTDGSVLLPDTLLFHKKHNANVPMYLFMENEADDLTRVTYGHFERACRRVSRATGINTQSTTRPVVAVIALADTLVYQTIVVGVMAAGFIPFPISPRNTVPAIVNLLRITSCHRVVATCVTLKDLIDDVQQELERAEPAHILSIEEAPNFFELFPEISGLKFQDGPEISHPTGCGLKLEPDDVALYLHSSGSTGLPKAIPKTHREIIEYILSRRSKRPRVAGMQLPPFHAMGIVLEVFLPLFSCAAVVLFPPAVTHTDALPVPATPVSVLDYVRRTGCNAMVSIPAFLRIWAAEPDAVDTLRGLELVLYSGGSISKQLGDFLVESGIALKTIYGGTETGGPAFSSNRAGDEREWEYLEFSERCKVRWVPQGDETFECQLLTTPTHHLSVCNLPDVEGYATSDLFKQHPSKDYLWKIVGRLDDVIIHTSGEKTVPPPLESIMMGSSHIMGVAMFGSGHDQAGVLVEPSSLDQINVTDVKQVADFLNLIWPAIDEANQRAPAFSKIYKEMVIVTDRYKPLPRAPKGTVIRAQALLAYATEIEARYTQVASMHGVGLVAPPDVWNRACLVQWVLCQVRELCPGKDMVVSKSLFDQGVDSLSATILRRRIIGALAPTAAPVAKIISQNVIYQYPSIEALAEHVLTLMEGHVPLAESAVAAHVKEIENMINKYSFTDPATPAPVNAAYAARAPVILLTGSTGHLGAEILQGFLRDPRVERVYALNRASPAGVRTIQERHADRFRDQGLDTRLLRSAKLVHVQTDINAPRLGLSDDFHNELCSRVTVVIHVAWALDFNFPLAAFESHVRGTYHLLTLARAAGSRFVFTSSVSIAQAWDGSGGRYPEEIVLDAKYAVGLGYGESKYVAERVIASSGLDSTSLRIGQISGSTNGAWAASDWVPILVKSGLVLECLPRAHGTVAWLPMPTVAACVLDVVWHAGRAPPTLNVVHPRATPWDTVMGRIADALYTARGQCVPLVPFSKWFALLESRAETVGQEDLADIPGVKLLDFFHQLRDGDLAAREGMAAAEVEACGCPQFSTGEAEALSRTLRNEPSLPPDAAALWVAYWCASGHFSQ</sequence>
<dbReference type="Proteomes" id="UP000054270">
    <property type="component" value="Unassembled WGS sequence"/>
</dbReference>
<dbReference type="PANTHER" id="PTHR43439">
    <property type="entry name" value="PHENYLACETATE-COENZYME A LIGASE"/>
    <property type="match status" value="1"/>
</dbReference>
<evidence type="ECO:0000259" key="3">
    <source>
        <dbReference type="SMART" id="SM00823"/>
    </source>
</evidence>
<dbReference type="Gene3D" id="3.40.50.720">
    <property type="entry name" value="NAD(P)-binding Rossmann-like Domain"/>
    <property type="match status" value="1"/>
</dbReference>
<keyword evidence="2" id="KW-0597">Phosphoprotein</keyword>
<feature type="domain" description="Polyketide synthase-like phosphopantetheine-binding" evidence="3">
    <location>
        <begin position="578"/>
        <end position="653"/>
    </location>
</feature>
<evidence type="ECO:0000313" key="4">
    <source>
        <dbReference type="EMBL" id="KJA27591.1"/>
    </source>
</evidence>
<dbReference type="SUPFAM" id="SSF56801">
    <property type="entry name" value="Acetyl-CoA synthetase-like"/>
    <property type="match status" value="1"/>
</dbReference>
<dbReference type="Gene3D" id="3.40.50.12780">
    <property type="entry name" value="N-terminal domain of ligase-like"/>
    <property type="match status" value="1"/>
</dbReference>
<dbReference type="OrthoDB" id="429813at2759"/>
<dbReference type="SMART" id="SM00823">
    <property type="entry name" value="PKS_PP"/>
    <property type="match status" value="1"/>
</dbReference>
<dbReference type="InterPro" id="IPR020845">
    <property type="entry name" value="AMP-binding_CS"/>
</dbReference>
<dbReference type="GO" id="GO:0031177">
    <property type="term" value="F:phosphopantetheine binding"/>
    <property type="evidence" value="ECO:0007669"/>
    <property type="project" value="InterPro"/>
</dbReference>
<dbReference type="InterPro" id="IPR020806">
    <property type="entry name" value="PKS_PP-bd"/>
</dbReference>
<dbReference type="InterPro" id="IPR051414">
    <property type="entry name" value="Adenylate-forming_Reductase"/>
</dbReference>
<evidence type="ECO:0000313" key="5">
    <source>
        <dbReference type="Proteomes" id="UP000054270"/>
    </source>
</evidence>
<dbReference type="InterPro" id="IPR036291">
    <property type="entry name" value="NAD(P)-bd_dom_sf"/>
</dbReference>
<dbReference type="InterPro" id="IPR013120">
    <property type="entry name" value="FAR_NAD-bd"/>
</dbReference>
<evidence type="ECO:0000256" key="1">
    <source>
        <dbReference type="ARBA" id="ARBA00022450"/>
    </source>
</evidence>